<dbReference type="PANTHER" id="PTHR48470">
    <property type="entry name" value="CELL DIVISION CONTROL PROTEIN 48 C ISOFORM 1"/>
    <property type="match status" value="1"/>
</dbReference>
<sequence length="842" mass="93744">MGKSSKPPVKSSLFEKLLRRRVHETYGHSIPSIEELIDGLRAKYPEYGRHKSQLFTRMVKQTLDSDINNSNHKDKRKTVRNGDELRSFNVEDDDDDDDIASPSSRSPASKKVKKIDSREERLLMLETKHIAARRRIELQSESSESESENGEEDEDISAVSTSEDEVYSLQFEPEFDLTKSMLRNKYNGSKMDAKGSKGGEKGKNVEMEMVTDTKEKKTVDMVMDGKTVTTPVVVKGREKKMNKVYDDDGGDGNGKDDGPKFKDLGGMDAVLDELKMEVIVPLYHPELPRTLGVRPMAGILLHGPPGCGKTKLAHAIANETGVPFYKISATELVSGISGASEENIRELFSKAYRTAPSIVFIDEIDAIASKRENLQREMERRIVTQLMTCMDESHRVAKPDDTSKNTETPNGKPGYVLVIGATNRPDAVDPALRRPGRFDREITLGVPDENARIKILTVLTRNLKLEGAFDLVKISRSTPGFVGADLAALVNKAGNLAMKRIIDGRKMELSTESIDTEQSEDWWRKEWTPEEMDKLSITMSDFEVAAKMVQPSSRREGFSSIPNVKWEDVGGLDLLRREFDRYIVRRIKYPTEYEEYGVDLETGFLLYGPPGCGKTLIAKAVANEAGANFIHIKGPELLNKYVGESELAVRTIFSRARTCSPCILFFDEVDALTTKRGKEGGWVVERLLNQLLIELDGADQRKGVYIIGATNRPEVMDRAVLRPGRFGKLMYVPLPNQDERGLILKALSRSKPLDADVDLINIARSEACANLSGADLSALMNEAAMAAVEEKFSKIEAGAYDGALPHTIKAAHFELALGKISPSVSDKQKQYYNLLSESFKAS</sequence>
<feature type="domain" description="AAA+ ATPase" evidence="7">
    <location>
        <begin position="295"/>
        <end position="448"/>
    </location>
</feature>
<evidence type="ECO:0000256" key="1">
    <source>
        <dbReference type="ARBA" id="ARBA00004496"/>
    </source>
</evidence>
<dbReference type="FunFam" id="3.40.50.300:FF:000365">
    <property type="entry name" value="Ribosome biogenesis ATPase RIX7"/>
    <property type="match status" value="1"/>
</dbReference>
<name>A0AAD8NJU8_TARER</name>
<dbReference type="Gene3D" id="1.10.8.60">
    <property type="match status" value="2"/>
</dbReference>
<feature type="compositionally biased region" description="Acidic residues" evidence="6">
    <location>
        <begin position="90"/>
        <end position="99"/>
    </location>
</feature>
<dbReference type="PROSITE" id="PS00674">
    <property type="entry name" value="AAA"/>
    <property type="match status" value="2"/>
</dbReference>
<evidence type="ECO:0000313" key="9">
    <source>
        <dbReference type="Proteomes" id="UP001229421"/>
    </source>
</evidence>
<organism evidence="8 9">
    <name type="scientific">Tagetes erecta</name>
    <name type="common">African marigold</name>
    <dbReference type="NCBI Taxonomy" id="13708"/>
    <lineage>
        <taxon>Eukaryota</taxon>
        <taxon>Viridiplantae</taxon>
        <taxon>Streptophyta</taxon>
        <taxon>Embryophyta</taxon>
        <taxon>Tracheophyta</taxon>
        <taxon>Spermatophyta</taxon>
        <taxon>Magnoliopsida</taxon>
        <taxon>eudicotyledons</taxon>
        <taxon>Gunneridae</taxon>
        <taxon>Pentapetalae</taxon>
        <taxon>asterids</taxon>
        <taxon>campanulids</taxon>
        <taxon>Asterales</taxon>
        <taxon>Asteraceae</taxon>
        <taxon>Asteroideae</taxon>
        <taxon>Heliantheae alliance</taxon>
        <taxon>Tageteae</taxon>
        <taxon>Tagetes</taxon>
    </lineage>
</organism>
<comment type="caution">
    <text evidence="8">The sequence shown here is derived from an EMBL/GenBank/DDBJ whole genome shotgun (WGS) entry which is preliminary data.</text>
</comment>
<evidence type="ECO:0000259" key="7">
    <source>
        <dbReference type="SMART" id="SM00382"/>
    </source>
</evidence>
<comment type="subcellular location">
    <subcellularLocation>
        <location evidence="1">Cytoplasm</location>
    </subcellularLocation>
</comment>
<evidence type="ECO:0000313" key="8">
    <source>
        <dbReference type="EMBL" id="KAK1412264.1"/>
    </source>
</evidence>
<evidence type="ECO:0000256" key="4">
    <source>
        <dbReference type="ARBA" id="ARBA00022741"/>
    </source>
</evidence>
<feature type="region of interest" description="Disordered" evidence="6">
    <location>
        <begin position="66"/>
        <end position="115"/>
    </location>
</feature>
<evidence type="ECO:0000256" key="6">
    <source>
        <dbReference type="SAM" id="MobiDB-lite"/>
    </source>
</evidence>
<dbReference type="Proteomes" id="UP001229421">
    <property type="component" value="Unassembled WGS sequence"/>
</dbReference>
<evidence type="ECO:0000256" key="3">
    <source>
        <dbReference type="ARBA" id="ARBA00022490"/>
    </source>
</evidence>
<dbReference type="PANTHER" id="PTHR48470:SF1">
    <property type="entry name" value="CELL DIVISION CONTROL PROTEIN 48 C ISOFORM 1"/>
    <property type="match status" value="1"/>
</dbReference>
<dbReference type="Pfam" id="PF17862">
    <property type="entry name" value="AAA_lid_3"/>
    <property type="match status" value="2"/>
</dbReference>
<reference evidence="8" key="1">
    <citation type="journal article" date="2023" name="bioRxiv">
        <title>Improved chromosome-level genome assembly for marigold (Tagetes erecta).</title>
        <authorList>
            <person name="Jiang F."/>
            <person name="Yuan L."/>
            <person name="Wang S."/>
            <person name="Wang H."/>
            <person name="Xu D."/>
            <person name="Wang A."/>
            <person name="Fan W."/>
        </authorList>
    </citation>
    <scope>NUCLEOTIDE SEQUENCE</scope>
    <source>
        <strain evidence="8">WSJ</strain>
        <tissue evidence="8">Leaf</tissue>
    </source>
</reference>
<dbReference type="InterPro" id="IPR055278">
    <property type="entry name" value="CDC48c"/>
</dbReference>
<dbReference type="AlphaFoldDB" id="A0AAD8NJU8"/>
<keyword evidence="5" id="KW-0067">ATP-binding</keyword>
<dbReference type="InterPro" id="IPR003593">
    <property type="entry name" value="AAA+_ATPase"/>
</dbReference>
<dbReference type="InterPro" id="IPR027417">
    <property type="entry name" value="P-loop_NTPase"/>
</dbReference>
<feature type="region of interest" description="Disordered" evidence="6">
    <location>
        <begin position="393"/>
        <end position="413"/>
    </location>
</feature>
<gene>
    <name evidence="8" type="ORF">QVD17_33368</name>
</gene>
<dbReference type="SUPFAM" id="SSF52540">
    <property type="entry name" value="P-loop containing nucleoside triphosphate hydrolases"/>
    <property type="match status" value="2"/>
</dbReference>
<feature type="compositionally biased region" description="Basic and acidic residues" evidence="6">
    <location>
        <begin position="393"/>
        <end position="404"/>
    </location>
</feature>
<proteinExistence type="inferred from homology"/>
<feature type="domain" description="AAA+ ATPase" evidence="7">
    <location>
        <begin position="600"/>
        <end position="736"/>
    </location>
</feature>
<dbReference type="GO" id="GO:0005737">
    <property type="term" value="C:cytoplasm"/>
    <property type="evidence" value="ECO:0007669"/>
    <property type="project" value="UniProtKB-SubCell"/>
</dbReference>
<dbReference type="InterPro" id="IPR003960">
    <property type="entry name" value="ATPase_AAA_CS"/>
</dbReference>
<accession>A0AAD8NJU8</accession>
<keyword evidence="9" id="KW-1185">Reference proteome</keyword>
<dbReference type="InterPro" id="IPR003959">
    <property type="entry name" value="ATPase_AAA_core"/>
</dbReference>
<comment type="similarity">
    <text evidence="2">Belongs to the AAA ATPase family.</text>
</comment>
<feature type="region of interest" description="Disordered" evidence="6">
    <location>
        <begin position="134"/>
        <end position="163"/>
    </location>
</feature>
<dbReference type="GO" id="GO:0016887">
    <property type="term" value="F:ATP hydrolysis activity"/>
    <property type="evidence" value="ECO:0007669"/>
    <property type="project" value="InterPro"/>
</dbReference>
<dbReference type="SMART" id="SM00382">
    <property type="entry name" value="AAA"/>
    <property type="match status" value="2"/>
</dbReference>
<dbReference type="Pfam" id="PF00004">
    <property type="entry name" value="AAA"/>
    <property type="match status" value="2"/>
</dbReference>
<dbReference type="FunFam" id="3.40.50.300:FF:000567">
    <property type="entry name" value="ATPase, AAA family protein"/>
    <property type="match status" value="1"/>
</dbReference>
<feature type="compositionally biased region" description="Acidic residues" evidence="6">
    <location>
        <begin position="143"/>
        <end position="163"/>
    </location>
</feature>
<dbReference type="GO" id="GO:0005524">
    <property type="term" value="F:ATP binding"/>
    <property type="evidence" value="ECO:0007669"/>
    <property type="project" value="UniProtKB-KW"/>
</dbReference>
<dbReference type="FunFam" id="1.10.8.60:FF:000109">
    <property type="entry name" value="Cell division control protein 48 homolog C"/>
    <property type="match status" value="1"/>
</dbReference>
<dbReference type="EMBL" id="JAUHHV010000009">
    <property type="protein sequence ID" value="KAK1412264.1"/>
    <property type="molecule type" value="Genomic_DNA"/>
</dbReference>
<evidence type="ECO:0000256" key="2">
    <source>
        <dbReference type="ARBA" id="ARBA00006914"/>
    </source>
</evidence>
<protein>
    <recommendedName>
        <fullName evidence="7">AAA+ ATPase domain-containing protein</fullName>
    </recommendedName>
</protein>
<keyword evidence="3" id="KW-0963">Cytoplasm</keyword>
<dbReference type="InterPro" id="IPR041569">
    <property type="entry name" value="AAA_lid_3"/>
</dbReference>
<dbReference type="Gene3D" id="3.40.50.300">
    <property type="entry name" value="P-loop containing nucleotide triphosphate hydrolases"/>
    <property type="match status" value="2"/>
</dbReference>
<keyword evidence="4" id="KW-0547">Nucleotide-binding</keyword>
<evidence type="ECO:0000256" key="5">
    <source>
        <dbReference type="ARBA" id="ARBA00022840"/>
    </source>
</evidence>